<reference evidence="1" key="1">
    <citation type="submission" date="2020-05" db="EMBL/GenBank/DDBJ databases">
        <authorList>
            <person name="Chiriac C."/>
            <person name="Salcher M."/>
            <person name="Ghai R."/>
            <person name="Kavagutti S V."/>
        </authorList>
    </citation>
    <scope>NUCLEOTIDE SEQUENCE</scope>
</reference>
<protein>
    <submittedName>
        <fullName evidence="1">Unannotated protein</fullName>
    </submittedName>
</protein>
<accession>A0A6J6EJF6</accession>
<gene>
    <name evidence="1" type="ORF">UFOPK1698_00802</name>
</gene>
<name>A0A6J6EJF6_9ZZZZ</name>
<evidence type="ECO:0000313" key="1">
    <source>
        <dbReference type="EMBL" id="CAB4575374.1"/>
    </source>
</evidence>
<dbReference type="EMBL" id="CAEZTP010000062">
    <property type="protein sequence ID" value="CAB4575374.1"/>
    <property type="molecule type" value="Genomic_DNA"/>
</dbReference>
<organism evidence="1">
    <name type="scientific">freshwater metagenome</name>
    <dbReference type="NCBI Taxonomy" id="449393"/>
    <lineage>
        <taxon>unclassified sequences</taxon>
        <taxon>metagenomes</taxon>
        <taxon>ecological metagenomes</taxon>
    </lineage>
</organism>
<dbReference type="AlphaFoldDB" id="A0A6J6EJF6"/>
<proteinExistence type="predicted"/>
<sequence length="109" mass="11946">MCFLKSSRAYAGESLRRSRTGRSARKFAARVSGASLRFLGRVGSNFSYLRGSKFGRPSFVRAIFALTASRRLVGRVSEAPRVDDPCAEAPRVFVPRASSRLNAGRSAFL</sequence>